<evidence type="ECO:0000313" key="1">
    <source>
        <dbReference type="EMBL" id="JAH72329.1"/>
    </source>
</evidence>
<name>A0A0E9V2I9_ANGAN</name>
<protein>
    <submittedName>
        <fullName evidence="1">Uncharacterized protein</fullName>
    </submittedName>
</protein>
<organism evidence="1">
    <name type="scientific">Anguilla anguilla</name>
    <name type="common">European freshwater eel</name>
    <name type="synonym">Muraena anguilla</name>
    <dbReference type="NCBI Taxonomy" id="7936"/>
    <lineage>
        <taxon>Eukaryota</taxon>
        <taxon>Metazoa</taxon>
        <taxon>Chordata</taxon>
        <taxon>Craniata</taxon>
        <taxon>Vertebrata</taxon>
        <taxon>Euteleostomi</taxon>
        <taxon>Actinopterygii</taxon>
        <taxon>Neopterygii</taxon>
        <taxon>Teleostei</taxon>
        <taxon>Anguilliformes</taxon>
        <taxon>Anguillidae</taxon>
        <taxon>Anguilla</taxon>
    </lineage>
</organism>
<sequence length="45" mass="5250">MHQAQRPQKLKSGINPELETSIRNLTRLNDAFGQVYVSHSTRKIW</sequence>
<accession>A0A0E9V2I9</accession>
<dbReference type="EMBL" id="GBXM01036248">
    <property type="protein sequence ID" value="JAH72329.1"/>
    <property type="molecule type" value="Transcribed_RNA"/>
</dbReference>
<dbReference type="AlphaFoldDB" id="A0A0E9V2I9"/>
<reference evidence="1" key="1">
    <citation type="submission" date="2014-11" db="EMBL/GenBank/DDBJ databases">
        <authorList>
            <person name="Amaro Gonzalez C."/>
        </authorList>
    </citation>
    <scope>NUCLEOTIDE SEQUENCE</scope>
</reference>
<proteinExistence type="predicted"/>
<reference evidence="1" key="2">
    <citation type="journal article" date="2015" name="Fish Shellfish Immunol.">
        <title>Early steps in the European eel (Anguilla anguilla)-Vibrio vulnificus interaction in the gills: Role of the RtxA13 toxin.</title>
        <authorList>
            <person name="Callol A."/>
            <person name="Pajuelo D."/>
            <person name="Ebbesson L."/>
            <person name="Teles M."/>
            <person name="MacKenzie S."/>
            <person name="Amaro C."/>
        </authorList>
    </citation>
    <scope>NUCLEOTIDE SEQUENCE</scope>
</reference>